<dbReference type="Gene3D" id="2.60.210.10">
    <property type="entry name" value="Apoptosis, Tumor Necrosis Factor Receptor Associated Protein 2, Chain A"/>
    <property type="match status" value="1"/>
</dbReference>
<dbReference type="CDD" id="cd00121">
    <property type="entry name" value="MATH"/>
    <property type="match status" value="1"/>
</dbReference>
<feature type="non-terminal residue" evidence="2">
    <location>
        <position position="1"/>
    </location>
</feature>
<dbReference type="PANTHER" id="PTHR47022">
    <property type="entry name" value="BTB AND MATH DOMAIN-CONTAINING PROTEIN 36-RELATED"/>
    <property type="match status" value="1"/>
</dbReference>
<proteinExistence type="predicted"/>
<protein>
    <recommendedName>
        <fullName evidence="1">MATH domain-containing protein</fullName>
    </recommendedName>
</protein>
<accession>A0AAV5U4R2</accession>
<evidence type="ECO:0000259" key="1">
    <source>
        <dbReference type="Pfam" id="PF00917"/>
    </source>
</evidence>
<feature type="domain" description="MATH" evidence="1">
    <location>
        <begin position="84"/>
        <end position="196"/>
    </location>
</feature>
<evidence type="ECO:0000313" key="3">
    <source>
        <dbReference type="Proteomes" id="UP001432027"/>
    </source>
</evidence>
<dbReference type="Pfam" id="PF00917">
    <property type="entry name" value="MATH"/>
    <property type="match status" value="1"/>
</dbReference>
<dbReference type="InterPro" id="IPR002083">
    <property type="entry name" value="MATH/TRAF_dom"/>
</dbReference>
<reference evidence="2" key="1">
    <citation type="submission" date="2023-10" db="EMBL/GenBank/DDBJ databases">
        <title>Genome assembly of Pristionchus species.</title>
        <authorList>
            <person name="Yoshida K."/>
            <person name="Sommer R.J."/>
        </authorList>
    </citation>
    <scope>NUCLEOTIDE SEQUENCE</scope>
    <source>
        <strain evidence="2">RS0144</strain>
    </source>
</reference>
<dbReference type="PANTHER" id="PTHR47022:SF2">
    <property type="entry name" value="BTB DOMAIN-CONTAINING PROTEIN"/>
    <property type="match status" value="1"/>
</dbReference>
<keyword evidence="3" id="KW-1185">Reference proteome</keyword>
<name>A0AAV5U4R2_9BILA</name>
<dbReference type="SUPFAM" id="SSF49599">
    <property type="entry name" value="TRAF domain-like"/>
    <property type="match status" value="1"/>
</dbReference>
<dbReference type="Proteomes" id="UP001432027">
    <property type="component" value="Unassembled WGS sequence"/>
</dbReference>
<sequence>FKIHHKLHLADQYNLRILRGDILSSIFDDRYSIDDVIGSDSYVHYSSRLKSELLKKVECAMTTSENNEQIKDESKFGLIQICVKNFNELSSGARSEIMRINGFPWTVKVYRQNNFVYALIDCKKSLESSIWKCEVEAEIKLIDQNYGAPHYCKDVERWFYYNWSSEVEDIYEWDELIENDGYVVDGGIVVEVMINVKGRSGDEFPTKLQMNSLLVP</sequence>
<feature type="non-terminal residue" evidence="2">
    <location>
        <position position="216"/>
    </location>
</feature>
<dbReference type="AlphaFoldDB" id="A0AAV5U4R2"/>
<dbReference type="InterPro" id="IPR008974">
    <property type="entry name" value="TRAF-like"/>
</dbReference>
<evidence type="ECO:0000313" key="2">
    <source>
        <dbReference type="EMBL" id="GMT01424.1"/>
    </source>
</evidence>
<comment type="caution">
    <text evidence="2">The sequence shown here is derived from an EMBL/GenBank/DDBJ whole genome shotgun (WGS) entry which is preliminary data.</text>
</comment>
<gene>
    <name evidence="2" type="ORF">PENTCL1PPCAC_23598</name>
</gene>
<dbReference type="EMBL" id="BTSX01000005">
    <property type="protein sequence ID" value="GMT01424.1"/>
    <property type="molecule type" value="Genomic_DNA"/>
</dbReference>
<organism evidence="2 3">
    <name type="scientific">Pristionchus entomophagus</name>
    <dbReference type="NCBI Taxonomy" id="358040"/>
    <lineage>
        <taxon>Eukaryota</taxon>
        <taxon>Metazoa</taxon>
        <taxon>Ecdysozoa</taxon>
        <taxon>Nematoda</taxon>
        <taxon>Chromadorea</taxon>
        <taxon>Rhabditida</taxon>
        <taxon>Rhabditina</taxon>
        <taxon>Diplogasteromorpha</taxon>
        <taxon>Diplogasteroidea</taxon>
        <taxon>Neodiplogasteridae</taxon>
        <taxon>Pristionchus</taxon>
    </lineage>
</organism>